<organism evidence="1">
    <name type="scientific">Oryza sativa subsp. japonica</name>
    <name type="common">Rice</name>
    <dbReference type="NCBI Taxonomy" id="39947"/>
    <lineage>
        <taxon>Eukaryota</taxon>
        <taxon>Viridiplantae</taxon>
        <taxon>Streptophyta</taxon>
        <taxon>Embryophyta</taxon>
        <taxon>Tracheophyta</taxon>
        <taxon>Spermatophyta</taxon>
        <taxon>Magnoliopsida</taxon>
        <taxon>Liliopsida</taxon>
        <taxon>Poales</taxon>
        <taxon>Poaceae</taxon>
        <taxon>BOP clade</taxon>
        <taxon>Oryzoideae</taxon>
        <taxon>Oryzeae</taxon>
        <taxon>Oryzinae</taxon>
        <taxon>Oryza</taxon>
        <taxon>Oryza sativa</taxon>
    </lineage>
</organism>
<name>Q339F3_ORYSJ</name>
<dbReference type="EMBL" id="DP000086">
    <property type="protein sequence ID" value="ABB47326.1"/>
    <property type="molecule type" value="Genomic_DNA"/>
</dbReference>
<protein>
    <submittedName>
        <fullName evidence="1">Uncharacterized protein</fullName>
    </submittedName>
</protein>
<reference evidence="1" key="3">
    <citation type="submission" date="2006-07" db="EMBL/GenBank/DDBJ databases">
        <authorList>
            <person name="Buell R."/>
        </authorList>
    </citation>
    <scope>NUCLEOTIDE SEQUENCE</scope>
</reference>
<reference evidence="1" key="1">
    <citation type="journal article" date="2003" name="Science">
        <title>In-depth view of structure, activity, and evolution of rice chromosome 10.</title>
        <authorList>
            <consortium name="Rice Chromosome 10 Sequencing Consortium"/>
        </authorList>
    </citation>
    <scope>NUCLEOTIDE SEQUENCE [LARGE SCALE GENOMIC DNA]</scope>
</reference>
<sequence length="30" mass="3559">MANDNLDYEFTGGRTNIWTPYGEEEEEDFD</sequence>
<reference evidence="1" key="2">
    <citation type="submission" date="2003-05" db="EMBL/GenBank/DDBJ databases">
        <authorList>
            <person name="Buell C.R."/>
            <person name="Wing R.A."/>
            <person name="McCombie W.R."/>
            <person name="Messing J."/>
            <person name="Yuan Q."/>
            <person name="Ouyang S."/>
        </authorList>
    </citation>
    <scope>NUCLEOTIDE SEQUENCE</scope>
</reference>
<accession>Q339F3</accession>
<gene>
    <name evidence="1" type="ordered locus">LOC_Os10g21679</name>
</gene>
<proteinExistence type="predicted"/>
<dbReference type="AlphaFoldDB" id="Q339F3"/>
<evidence type="ECO:0000313" key="1">
    <source>
        <dbReference type="EMBL" id="ABB47326.1"/>
    </source>
</evidence>